<dbReference type="Pfam" id="PF02130">
    <property type="entry name" value="YbeY"/>
    <property type="match status" value="1"/>
</dbReference>
<name>A0ABT5T724_9RHOB</name>
<proteinExistence type="inferred from homology"/>
<feature type="binding site" evidence="7">
    <location>
        <position position="138"/>
    </location>
    <ligand>
        <name>Zn(2+)</name>
        <dbReference type="ChEBI" id="CHEBI:29105"/>
        <note>catalytic</note>
    </ligand>
</feature>
<evidence type="ECO:0000256" key="3">
    <source>
        <dbReference type="ARBA" id="ARBA00022723"/>
    </source>
</evidence>
<evidence type="ECO:0000256" key="2">
    <source>
        <dbReference type="ARBA" id="ARBA00022722"/>
    </source>
</evidence>
<dbReference type="Proteomes" id="UP001431784">
    <property type="component" value="Unassembled WGS sequence"/>
</dbReference>
<keyword evidence="6 7" id="KW-0862">Zinc</keyword>
<dbReference type="InterPro" id="IPR023091">
    <property type="entry name" value="MetalPrtase_cat_dom_sf_prd"/>
</dbReference>
<evidence type="ECO:0000256" key="6">
    <source>
        <dbReference type="ARBA" id="ARBA00022833"/>
    </source>
</evidence>
<evidence type="ECO:0000256" key="7">
    <source>
        <dbReference type="HAMAP-Rule" id="MF_00009"/>
    </source>
</evidence>
<dbReference type="SUPFAM" id="SSF55486">
    <property type="entry name" value="Metalloproteases ('zincins'), catalytic domain"/>
    <property type="match status" value="1"/>
</dbReference>
<feature type="region of interest" description="Disordered" evidence="8">
    <location>
        <begin position="83"/>
        <end position="105"/>
    </location>
</feature>
<dbReference type="EMBL" id="JAQZSM010000002">
    <property type="protein sequence ID" value="MDD7970022.1"/>
    <property type="molecule type" value="Genomic_DNA"/>
</dbReference>
<dbReference type="InterPro" id="IPR002036">
    <property type="entry name" value="YbeY"/>
</dbReference>
<keyword evidence="10" id="KW-1185">Reference proteome</keyword>
<dbReference type="PANTHER" id="PTHR46986">
    <property type="entry name" value="ENDORIBONUCLEASE YBEY, CHLOROPLASTIC"/>
    <property type="match status" value="1"/>
</dbReference>
<gene>
    <name evidence="7 9" type="primary">ybeY</name>
    <name evidence="9" type="ORF">PUT78_02825</name>
</gene>
<comment type="similarity">
    <text evidence="1 7">Belongs to the endoribonuclease YbeY family.</text>
</comment>
<feature type="compositionally biased region" description="Acidic residues" evidence="8">
    <location>
        <begin position="92"/>
        <end position="102"/>
    </location>
</feature>
<keyword evidence="7" id="KW-0690">Ribosome biogenesis</keyword>
<keyword evidence="4 7" id="KW-0255">Endonuclease</keyword>
<protein>
    <recommendedName>
        <fullName evidence="7">Endoribonuclease YbeY</fullName>
        <ecNumber evidence="7">3.1.-.-</ecNumber>
    </recommendedName>
</protein>
<comment type="function">
    <text evidence="7">Single strand-specific metallo-endoribonuclease involved in late-stage 70S ribosome quality control and in maturation of the 3' terminus of the 16S rRNA.</text>
</comment>
<dbReference type="PANTHER" id="PTHR46986:SF1">
    <property type="entry name" value="ENDORIBONUCLEASE YBEY, CHLOROPLASTIC"/>
    <property type="match status" value="1"/>
</dbReference>
<reference evidence="9" key="1">
    <citation type="submission" date="2023-02" db="EMBL/GenBank/DDBJ databases">
        <title>Description of Roseinatronobacter alkalisoli sp. nov., an alkaliphilic bacerium isolated from soda soil.</title>
        <authorList>
            <person name="Wei W."/>
        </authorList>
    </citation>
    <scope>NUCLEOTIDE SEQUENCE</scope>
    <source>
        <strain evidence="9">HJB301</strain>
    </source>
</reference>
<evidence type="ECO:0000256" key="8">
    <source>
        <dbReference type="SAM" id="MobiDB-lite"/>
    </source>
</evidence>
<keyword evidence="3 7" id="KW-0479">Metal-binding</keyword>
<evidence type="ECO:0000256" key="1">
    <source>
        <dbReference type="ARBA" id="ARBA00010875"/>
    </source>
</evidence>
<dbReference type="InterPro" id="IPR020549">
    <property type="entry name" value="YbeY_CS"/>
</dbReference>
<dbReference type="NCBIfam" id="TIGR00043">
    <property type="entry name" value="rRNA maturation RNase YbeY"/>
    <property type="match status" value="1"/>
</dbReference>
<evidence type="ECO:0000313" key="10">
    <source>
        <dbReference type="Proteomes" id="UP001431784"/>
    </source>
</evidence>
<sequence>MADTAPLVDLVIEDARWNTVPLQELAERAACAVLAGLNIAPAGYEIVLMACDDARIAELNAQFRGKPVPTNVLSWPVWDLSAETDGGRPDDAPDGDPDDPESLGDIALSYDTCAREAQEQGKTFDDHLTHLVVHSTLHLLGYDHIRDKDAAVMEEIEIRILALLGVADPYADGAEMPL</sequence>
<dbReference type="Gene3D" id="3.40.390.30">
    <property type="entry name" value="Metalloproteases ('zincins'), catalytic domain"/>
    <property type="match status" value="1"/>
</dbReference>
<feature type="binding site" evidence="7">
    <location>
        <position position="134"/>
    </location>
    <ligand>
        <name>Zn(2+)</name>
        <dbReference type="ChEBI" id="CHEBI:29105"/>
        <note>catalytic</note>
    </ligand>
</feature>
<accession>A0ABT5T724</accession>
<evidence type="ECO:0000313" key="9">
    <source>
        <dbReference type="EMBL" id="MDD7970022.1"/>
    </source>
</evidence>
<dbReference type="EC" id="3.1.-.-" evidence="7"/>
<keyword evidence="7" id="KW-0963">Cytoplasm</keyword>
<dbReference type="HAMAP" id="MF_00009">
    <property type="entry name" value="Endoribonucl_YbeY"/>
    <property type="match status" value="1"/>
</dbReference>
<comment type="cofactor">
    <cofactor evidence="7">
        <name>Zn(2+)</name>
        <dbReference type="ChEBI" id="CHEBI:29105"/>
    </cofactor>
    <text evidence="7">Binds 1 zinc ion.</text>
</comment>
<keyword evidence="7" id="KW-0698">rRNA processing</keyword>
<keyword evidence="2 7" id="KW-0540">Nuclease</keyword>
<organism evidence="9 10">
    <name type="scientific">Roseinatronobacter alkalisoli</name>
    <dbReference type="NCBI Taxonomy" id="3028235"/>
    <lineage>
        <taxon>Bacteria</taxon>
        <taxon>Pseudomonadati</taxon>
        <taxon>Pseudomonadota</taxon>
        <taxon>Alphaproteobacteria</taxon>
        <taxon>Rhodobacterales</taxon>
        <taxon>Paracoccaceae</taxon>
        <taxon>Roseinatronobacter</taxon>
    </lineage>
</organism>
<dbReference type="PROSITE" id="PS01306">
    <property type="entry name" value="UPF0054"/>
    <property type="match status" value="1"/>
</dbReference>
<keyword evidence="5 7" id="KW-0378">Hydrolase</keyword>
<comment type="subcellular location">
    <subcellularLocation>
        <location evidence="7">Cytoplasm</location>
    </subcellularLocation>
</comment>
<dbReference type="RefSeq" id="WP_274350579.1">
    <property type="nucleotide sequence ID" value="NZ_JAQZSM010000002.1"/>
</dbReference>
<comment type="caution">
    <text evidence="9">The sequence shown here is derived from an EMBL/GenBank/DDBJ whole genome shotgun (WGS) entry which is preliminary data.</text>
</comment>
<evidence type="ECO:0000256" key="4">
    <source>
        <dbReference type="ARBA" id="ARBA00022759"/>
    </source>
</evidence>
<feature type="binding site" evidence="7">
    <location>
        <position position="144"/>
    </location>
    <ligand>
        <name>Zn(2+)</name>
        <dbReference type="ChEBI" id="CHEBI:29105"/>
        <note>catalytic</note>
    </ligand>
</feature>
<evidence type="ECO:0000256" key="5">
    <source>
        <dbReference type="ARBA" id="ARBA00022801"/>
    </source>
</evidence>